<dbReference type="PATRIC" id="fig|595434.4.peg.6220"/>
<organism evidence="1 2">
    <name type="scientific">Rhodopirellula islandica</name>
    <dbReference type="NCBI Taxonomy" id="595434"/>
    <lineage>
        <taxon>Bacteria</taxon>
        <taxon>Pseudomonadati</taxon>
        <taxon>Planctomycetota</taxon>
        <taxon>Planctomycetia</taxon>
        <taxon>Pirellulales</taxon>
        <taxon>Pirellulaceae</taxon>
        <taxon>Rhodopirellula</taxon>
    </lineage>
</organism>
<dbReference type="Gene3D" id="2.60.40.680">
    <property type="match status" value="1"/>
</dbReference>
<keyword evidence="2" id="KW-1185">Reference proteome</keyword>
<comment type="caution">
    <text evidence="1">The sequence shown here is derived from an EMBL/GenBank/DDBJ whole genome shotgun (WGS) entry which is preliminary data.</text>
</comment>
<gene>
    <name evidence="1" type="ORF">RISK_006537</name>
</gene>
<dbReference type="EMBL" id="LECT01000054">
    <property type="protein sequence ID" value="KLU01381.1"/>
    <property type="molecule type" value="Genomic_DNA"/>
</dbReference>
<accession>A0A0J1B4K6</accession>
<sequence>MGARMAKTCRVLTTERLEGRHLMASVSLDALGPAPEQESVASIRVEDAPALRAAEIRFEFNPKLVQIEKEDIRPGAIWDNKAALIANVDQENGIVVAYVFSTQPVLGRDGNLLEIELDQSRNAACLTPPKLDLQQVRLNEGTIELESEPVVGPDPTDRAVMQSARSTDMFAPPENKPFIGPVLPDHLKPSHVDAVIHDIFRAPVHGRMLGFQRLG</sequence>
<dbReference type="AlphaFoldDB" id="A0A0J1B4K6"/>
<dbReference type="CDD" id="cd08547">
    <property type="entry name" value="Type_II_cohesin"/>
    <property type="match status" value="1"/>
</dbReference>
<proteinExistence type="predicted"/>
<dbReference type="STRING" id="595434.RISK_006537"/>
<evidence type="ECO:0000313" key="2">
    <source>
        <dbReference type="Proteomes" id="UP000036367"/>
    </source>
</evidence>
<reference evidence="1" key="1">
    <citation type="submission" date="2015-05" db="EMBL/GenBank/DDBJ databases">
        <title>Permanent draft genome of Rhodopirellula islandicus K833.</title>
        <authorList>
            <person name="Kizina J."/>
            <person name="Richter M."/>
            <person name="Glockner F.O."/>
            <person name="Harder J."/>
        </authorList>
    </citation>
    <scope>NUCLEOTIDE SEQUENCE [LARGE SCALE GENOMIC DNA]</scope>
    <source>
        <strain evidence="1">K833</strain>
    </source>
</reference>
<evidence type="ECO:0000313" key="1">
    <source>
        <dbReference type="EMBL" id="KLU01381.1"/>
    </source>
</evidence>
<dbReference type="Proteomes" id="UP000036367">
    <property type="component" value="Unassembled WGS sequence"/>
</dbReference>
<name>A0A0J1B4K6_RHOIS</name>
<protein>
    <submittedName>
        <fullName evidence="1">Other cellular organization</fullName>
    </submittedName>
</protein>